<evidence type="ECO:0000313" key="10">
    <source>
        <dbReference type="Proteomes" id="UP001589568"/>
    </source>
</evidence>
<comment type="caution">
    <text evidence="9">The sequence shown here is derived from an EMBL/GenBank/DDBJ whole genome shotgun (WGS) entry which is preliminary data.</text>
</comment>
<feature type="transmembrane region" description="Helical" evidence="6">
    <location>
        <begin position="347"/>
        <end position="365"/>
    </location>
</feature>
<dbReference type="EMBL" id="JBHMCF010000011">
    <property type="protein sequence ID" value="MFB9470055.1"/>
    <property type="molecule type" value="Genomic_DNA"/>
</dbReference>
<feature type="transmembrane region" description="Helical" evidence="6">
    <location>
        <begin position="543"/>
        <end position="563"/>
    </location>
</feature>
<reference evidence="9 10" key="1">
    <citation type="submission" date="2024-09" db="EMBL/GenBank/DDBJ databases">
        <authorList>
            <person name="Sun Q."/>
            <person name="Mori K."/>
        </authorList>
    </citation>
    <scope>NUCLEOTIDE SEQUENCE [LARGE SCALE GENOMIC DNA]</scope>
    <source>
        <strain evidence="9 10">JCM 3324</strain>
    </source>
</reference>
<evidence type="ECO:0000259" key="8">
    <source>
        <dbReference type="Pfam" id="PF03176"/>
    </source>
</evidence>
<gene>
    <name evidence="9" type="ORF">ACFFR3_11095</name>
</gene>
<evidence type="ECO:0000256" key="1">
    <source>
        <dbReference type="ARBA" id="ARBA00004651"/>
    </source>
</evidence>
<evidence type="ECO:0000256" key="3">
    <source>
        <dbReference type="ARBA" id="ARBA00022692"/>
    </source>
</evidence>
<evidence type="ECO:0000256" key="5">
    <source>
        <dbReference type="ARBA" id="ARBA00023136"/>
    </source>
</evidence>
<feature type="chain" id="PRO_5045179441" evidence="7">
    <location>
        <begin position="27"/>
        <end position="698"/>
    </location>
</feature>
<feature type="signal peptide" evidence="7">
    <location>
        <begin position="1"/>
        <end position="26"/>
    </location>
</feature>
<proteinExistence type="predicted"/>
<sequence>MIRFCIRHRRLVMVLWLALVAALAGAAATWPGPSDDDFTLPGSESRQAAAFLGEAAEEAPGALVVYAPSGIESAPVRAALTGLAARVDAVPGAQAAMEERRVSQDGTIASIPLHYPDQAAAQAIRGVRDAFAPPAGTALTVELSGGDFADVTPGGVTEGLGLLAAAVVLLVAFRSLIAAALPLVIGIVGVTCGAATYGLLSHLVSTPGFGVYLTIMLGLGVGIDYALLIVTRFRTELAAADGAGGVMGVEGAVERAMRTAGRSVSFAGLIVIATGAGILLLGPSLGGGVALAAGCGVVMVLLASLTLLPALLVVIGTRIDRFALPGRAARSVPWSYRWSKVVQRRPWTAGAIALVALVALALPATQLRVGWSDAGNRPVTDTTRRAHDLLAQGFGPGMAGPLVLAAPATAAAELRAAVRQAAATPGVAQVIPAENGADRAPEAGDGAAQAPAAGVREYAGGRVALVIPATGPQDERTEQLIHRLRAELPAPVLVSGSTAAAADYAEHTADRLPWVVGAVLLAAFVLLVPVFRSLVVPLKAIVVNLLSIGAAYGVVVAVFQFDVLGQGTAGPIDAWVPMMLFTIMFGLSMDYEVFLLSRIREEYLKDRDNTRAVADGLARTAAVITSVATIMFCVFAAFGAFDDRALRVMGVGLAVAVLVDATVVRLVLVPAAMEVLGDRNWWFPGLTFRRLTPGQKRT</sequence>
<feature type="transmembrane region" description="Helical" evidence="6">
    <location>
        <begin position="617"/>
        <end position="641"/>
    </location>
</feature>
<feature type="transmembrane region" description="Helical" evidence="6">
    <location>
        <begin position="289"/>
        <end position="315"/>
    </location>
</feature>
<keyword evidence="10" id="KW-1185">Reference proteome</keyword>
<feature type="transmembrane region" description="Helical" evidence="6">
    <location>
        <begin position="209"/>
        <end position="230"/>
    </location>
</feature>
<feature type="transmembrane region" description="Helical" evidence="6">
    <location>
        <begin position="264"/>
        <end position="283"/>
    </location>
</feature>
<feature type="transmembrane region" description="Helical" evidence="6">
    <location>
        <begin position="512"/>
        <end position="531"/>
    </location>
</feature>
<dbReference type="RefSeq" id="WP_379483050.1">
    <property type="nucleotide sequence ID" value="NZ_JBHMCF010000011.1"/>
</dbReference>
<keyword evidence="5 6" id="KW-0472">Membrane</keyword>
<dbReference type="Proteomes" id="UP001589568">
    <property type="component" value="Unassembled WGS sequence"/>
</dbReference>
<dbReference type="SUPFAM" id="SSF82866">
    <property type="entry name" value="Multidrug efflux transporter AcrB transmembrane domain"/>
    <property type="match status" value="2"/>
</dbReference>
<dbReference type="Gene3D" id="1.20.1640.10">
    <property type="entry name" value="Multidrug efflux transporter AcrB transmembrane domain"/>
    <property type="match status" value="2"/>
</dbReference>
<evidence type="ECO:0000256" key="6">
    <source>
        <dbReference type="SAM" id="Phobius"/>
    </source>
</evidence>
<dbReference type="InterPro" id="IPR050545">
    <property type="entry name" value="Mycobact_MmpL"/>
</dbReference>
<name>A0ABV5NIC1_9ACTN</name>
<evidence type="ECO:0000256" key="2">
    <source>
        <dbReference type="ARBA" id="ARBA00022475"/>
    </source>
</evidence>
<dbReference type="InterPro" id="IPR004869">
    <property type="entry name" value="MMPL_dom"/>
</dbReference>
<keyword evidence="4 6" id="KW-1133">Transmembrane helix</keyword>
<evidence type="ECO:0000313" key="9">
    <source>
        <dbReference type="EMBL" id="MFB9470055.1"/>
    </source>
</evidence>
<organism evidence="9 10">
    <name type="scientific">Nonomuraea salmonea</name>
    <dbReference type="NCBI Taxonomy" id="46181"/>
    <lineage>
        <taxon>Bacteria</taxon>
        <taxon>Bacillati</taxon>
        <taxon>Actinomycetota</taxon>
        <taxon>Actinomycetes</taxon>
        <taxon>Streptosporangiales</taxon>
        <taxon>Streptosporangiaceae</taxon>
        <taxon>Nonomuraea</taxon>
    </lineage>
</organism>
<keyword evidence="7" id="KW-0732">Signal</keyword>
<feature type="domain" description="Membrane transport protein MMPL" evidence="8">
    <location>
        <begin position="478"/>
        <end position="683"/>
    </location>
</feature>
<keyword evidence="3 6" id="KW-0812">Transmembrane</keyword>
<dbReference type="Pfam" id="PF03176">
    <property type="entry name" value="MMPL"/>
    <property type="match status" value="2"/>
</dbReference>
<evidence type="ECO:0000256" key="4">
    <source>
        <dbReference type="ARBA" id="ARBA00022989"/>
    </source>
</evidence>
<accession>A0ABV5NIC1</accession>
<dbReference type="PANTHER" id="PTHR33406">
    <property type="entry name" value="MEMBRANE PROTEIN MJ1562-RELATED"/>
    <property type="match status" value="1"/>
</dbReference>
<feature type="transmembrane region" description="Helical" evidence="6">
    <location>
        <begin position="647"/>
        <end position="668"/>
    </location>
</feature>
<feature type="transmembrane region" description="Helical" evidence="6">
    <location>
        <begin position="180"/>
        <end position="203"/>
    </location>
</feature>
<feature type="transmembrane region" description="Helical" evidence="6">
    <location>
        <begin position="575"/>
        <end position="596"/>
    </location>
</feature>
<protein>
    <submittedName>
        <fullName evidence="9">MMPL family transporter</fullName>
    </submittedName>
</protein>
<comment type="subcellular location">
    <subcellularLocation>
        <location evidence="1">Cell membrane</location>
        <topology evidence="1">Multi-pass membrane protein</topology>
    </subcellularLocation>
</comment>
<evidence type="ECO:0000256" key="7">
    <source>
        <dbReference type="SAM" id="SignalP"/>
    </source>
</evidence>
<keyword evidence="2" id="KW-1003">Cell membrane</keyword>
<dbReference type="PANTHER" id="PTHR33406:SF13">
    <property type="entry name" value="MEMBRANE PROTEIN YDFJ"/>
    <property type="match status" value="1"/>
</dbReference>
<feature type="transmembrane region" description="Helical" evidence="6">
    <location>
        <begin position="155"/>
        <end position="173"/>
    </location>
</feature>
<feature type="domain" description="Membrane transport protein MMPL" evidence="8">
    <location>
        <begin position="88"/>
        <end position="346"/>
    </location>
</feature>